<evidence type="ECO:0000259" key="1">
    <source>
        <dbReference type="PROSITE" id="PS50956"/>
    </source>
</evidence>
<protein>
    <submittedName>
        <fullName evidence="2">Leucine-responsive transcriptional regulator</fullName>
    </submittedName>
</protein>
<dbReference type="CDD" id="cd00090">
    <property type="entry name" value="HTH_ARSR"/>
    <property type="match status" value="1"/>
</dbReference>
<name>A0A238JEW8_9RHOB</name>
<dbReference type="PROSITE" id="PS50956">
    <property type="entry name" value="HTH_ASNC_2"/>
    <property type="match status" value="1"/>
</dbReference>
<dbReference type="GO" id="GO:0043200">
    <property type="term" value="P:response to amino acid"/>
    <property type="evidence" value="ECO:0007669"/>
    <property type="project" value="TreeGrafter"/>
</dbReference>
<dbReference type="PANTHER" id="PTHR30154">
    <property type="entry name" value="LEUCINE-RESPONSIVE REGULATORY PROTEIN"/>
    <property type="match status" value="1"/>
</dbReference>
<dbReference type="InterPro" id="IPR011991">
    <property type="entry name" value="ArsR-like_HTH"/>
</dbReference>
<dbReference type="Proteomes" id="UP000225972">
    <property type="component" value="Unassembled WGS sequence"/>
</dbReference>
<keyword evidence="3" id="KW-1185">Reference proteome</keyword>
<dbReference type="SUPFAM" id="SSF46785">
    <property type="entry name" value="Winged helix' DNA-binding domain"/>
    <property type="match status" value="1"/>
</dbReference>
<sequence>MHTLANDLALPGYHMQNIDETDLRILRAMQRDGSMTVSQIAEQAWFSQSPCSRRIIQLQEQGVIASKHV</sequence>
<dbReference type="InterPro" id="IPR036390">
    <property type="entry name" value="WH_DNA-bd_sf"/>
</dbReference>
<dbReference type="GO" id="GO:0006355">
    <property type="term" value="P:regulation of DNA-templated transcription"/>
    <property type="evidence" value="ECO:0007669"/>
    <property type="project" value="UniProtKB-ARBA"/>
</dbReference>
<dbReference type="PRINTS" id="PR00033">
    <property type="entry name" value="HTHASNC"/>
</dbReference>
<proteinExistence type="predicted"/>
<organism evidence="2 3">
    <name type="scientific">Pelagimonas phthalicica</name>
    <dbReference type="NCBI Taxonomy" id="1037362"/>
    <lineage>
        <taxon>Bacteria</taxon>
        <taxon>Pseudomonadati</taxon>
        <taxon>Pseudomonadota</taxon>
        <taxon>Alphaproteobacteria</taxon>
        <taxon>Rhodobacterales</taxon>
        <taxon>Roseobacteraceae</taxon>
        <taxon>Pelagimonas</taxon>
    </lineage>
</organism>
<dbReference type="EMBL" id="FXXP01000002">
    <property type="protein sequence ID" value="SMX29208.1"/>
    <property type="molecule type" value="Genomic_DNA"/>
</dbReference>
<reference evidence="3" key="1">
    <citation type="submission" date="2017-05" db="EMBL/GenBank/DDBJ databases">
        <authorList>
            <person name="Rodrigo-Torres L."/>
            <person name="Arahal R. D."/>
            <person name="Lucena T."/>
        </authorList>
    </citation>
    <scope>NUCLEOTIDE SEQUENCE [LARGE SCALE GENOMIC DNA]</scope>
    <source>
        <strain evidence="3">CECT 8649</strain>
    </source>
</reference>
<dbReference type="PANTHER" id="PTHR30154:SF34">
    <property type="entry name" value="TRANSCRIPTIONAL REGULATOR AZLB"/>
    <property type="match status" value="1"/>
</dbReference>
<dbReference type="GO" id="GO:0043565">
    <property type="term" value="F:sequence-specific DNA binding"/>
    <property type="evidence" value="ECO:0007669"/>
    <property type="project" value="InterPro"/>
</dbReference>
<accession>A0A238JEW8</accession>
<dbReference type="Gene3D" id="1.10.10.10">
    <property type="entry name" value="Winged helix-like DNA-binding domain superfamily/Winged helix DNA-binding domain"/>
    <property type="match status" value="1"/>
</dbReference>
<evidence type="ECO:0000313" key="3">
    <source>
        <dbReference type="Proteomes" id="UP000225972"/>
    </source>
</evidence>
<dbReference type="AlphaFoldDB" id="A0A238JEW8"/>
<dbReference type="Pfam" id="PF13412">
    <property type="entry name" value="HTH_24"/>
    <property type="match status" value="1"/>
</dbReference>
<feature type="domain" description="HTH asnC-type" evidence="1">
    <location>
        <begin position="18"/>
        <end position="69"/>
    </location>
</feature>
<dbReference type="RefSeq" id="WP_306438016.1">
    <property type="nucleotide sequence ID" value="NZ_FXXP01000002.1"/>
</dbReference>
<evidence type="ECO:0000313" key="2">
    <source>
        <dbReference type="EMBL" id="SMX29208.1"/>
    </source>
</evidence>
<dbReference type="GO" id="GO:0005829">
    <property type="term" value="C:cytosol"/>
    <property type="evidence" value="ECO:0007669"/>
    <property type="project" value="TreeGrafter"/>
</dbReference>
<gene>
    <name evidence="2" type="ORF">TRP8649_03341</name>
</gene>
<dbReference type="InterPro" id="IPR000485">
    <property type="entry name" value="AsnC-type_HTH_dom"/>
</dbReference>
<dbReference type="InterPro" id="IPR036388">
    <property type="entry name" value="WH-like_DNA-bd_sf"/>
</dbReference>